<feature type="domain" description="Immunoglobulin-like beta-sandwich" evidence="1">
    <location>
        <begin position="20"/>
        <end position="46"/>
    </location>
</feature>
<organism evidence="2 3">
    <name type="scientific">Caerostris extrusa</name>
    <name type="common">Bark spider</name>
    <name type="synonym">Caerostris bankana</name>
    <dbReference type="NCBI Taxonomy" id="172846"/>
    <lineage>
        <taxon>Eukaryota</taxon>
        <taxon>Metazoa</taxon>
        <taxon>Ecdysozoa</taxon>
        <taxon>Arthropoda</taxon>
        <taxon>Chelicerata</taxon>
        <taxon>Arachnida</taxon>
        <taxon>Araneae</taxon>
        <taxon>Araneomorphae</taxon>
        <taxon>Entelegynae</taxon>
        <taxon>Araneoidea</taxon>
        <taxon>Araneidae</taxon>
        <taxon>Caerostris</taxon>
    </lineage>
</organism>
<dbReference type="SUPFAM" id="SSF48726">
    <property type="entry name" value="Immunoglobulin"/>
    <property type="match status" value="1"/>
</dbReference>
<dbReference type="InterPro" id="IPR013151">
    <property type="entry name" value="Immunoglobulin_dom"/>
</dbReference>
<dbReference type="Gene3D" id="2.60.40.10">
    <property type="entry name" value="Immunoglobulins"/>
    <property type="match status" value="1"/>
</dbReference>
<dbReference type="InterPro" id="IPR013783">
    <property type="entry name" value="Ig-like_fold"/>
</dbReference>
<dbReference type="EMBL" id="BPLR01005700">
    <property type="protein sequence ID" value="GIY04342.1"/>
    <property type="molecule type" value="Genomic_DNA"/>
</dbReference>
<proteinExistence type="predicted"/>
<name>A0AAV4Q4W2_CAEEX</name>
<accession>A0AAV4Q4W2</accession>
<evidence type="ECO:0000313" key="3">
    <source>
        <dbReference type="Proteomes" id="UP001054945"/>
    </source>
</evidence>
<gene>
    <name evidence="2" type="primary">Hmcn1_3</name>
    <name evidence="2" type="ORF">CEXT_365671</name>
</gene>
<evidence type="ECO:0000259" key="1">
    <source>
        <dbReference type="Pfam" id="PF00047"/>
    </source>
</evidence>
<dbReference type="AlphaFoldDB" id="A0AAV4Q4W2"/>
<dbReference type="Pfam" id="PF00047">
    <property type="entry name" value="ig"/>
    <property type="match status" value="1"/>
</dbReference>
<evidence type="ECO:0000313" key="2">
    <source>
        <dbReference type="EMBL" id="GIY04342.1"/>
    </source>
</evidence>
<reference evidence="2 3" key="1">
    <citation type="submission" date="2021-06" db="EMBL/GenBank/DDBJ databases">
        <title>Caerostris extrusa draft genome.</title>
        <authorList>
            <person name="Kono N."/>
            <person name="Arakawa K."/>
        </authorList>
    </citation>
    <scope>NUCLEOTIDE SEQUENCE [LARGE SCALE GENOMIC DNA]</scope>
</reference>
<comment type="caution">
    <text evidence="2">The sequence shown here is derived from an EMBL/GenBank/DDBJ whole genome shotgun (WGS) entry which is preliminary data.</text>
</comment>
<dbReference type="Proteomes" id="UP001054945">
    <property type="component" value="Unassembled WGS sequence"/>
</dbReference>
<protein>
    <submittedName>
        <fullName evidence="2">Hemicentin-1</fullName>
    </submittedName>
</protein>
<keyword evidence="3" id="KW-1185">Reference proteome</keyword>
<dbReference type="InterPro" id="IPR036179">
    <property type="entry name" value="Ig-like_dom_sf"/>
</dbReference>
<sequence length="121" mass="13238">MGKRFRNGRQNIHIASLPLISSLIIDPLRSDDTGNYTCVVSSRGTSGSFTTSLDVMGLDFVKALLISVPPSWNIAPSDTHMLAVVMLLILNCKGTGEGQNLRFHGQKYTVAINSLFLTYHN</sequence>